<gene>
    <name evidence="10" type="primary">rpe</name>
    <name evidence="15" type="ORF">BCM40_05570</name>
</gene>
<dbReference type="RefSeq" id="WP_065525949.1">
    <property type="nucleotide sequence ID" value="NZ_CP016543.2"/>
</dbReference>
<keyword evidence="8 10" id="KW-0479">Metal-binding</keyword>
<dbReference type="STRING" id="414778.BCM40_05570"/>
<feature type="binding site" evidence="10 13">
    <location>
        <position position="34"/>
    </location>
    <ligand>
        <name>a divalent metal cation</name>
        <dbReference type="ChEBI" id="CHEBI:60240"/>
    </ligand>
</feature>
<keyword evidence="13" id="KW-0862">Zinc</keyword>
<name>A0A1C7EFW8_9BACL</name>
<evidence type="ECO:0000256" key="11">
    <source>
        <dbReference type="PIRNR" id="PIRNR001461"/>
    </source>
</evidence>
<comment type="cofactor">
    <cofactor evidence="3">
        <name>Co(2+)</name>
        <dbReference type="ChEBI" id="CHEBI:48828"/>
    </cofactor>
</comment>
<dbReference type="InterPro" id="IPR026019">
    <property type="entry name" value="Ribul_P_3_epim"/>
</dbReference>
<evidence type="ECO:0000256" key="6">
    <source>
        <dbReference type="ARBA" id="ARBA00009541"/>
    </source>
</evidence>
<dbReference type="GO" id="GO:0046872">
    <property type="term" value="F:metal ion binding"/>
    <property type="evidence" value="ECO:0007669"/>
    <property type="project" value="UniProtKB-UniRule"/>
</dbReference>
<dbReference type="KEGG" id="pdg:BCM40_05570"/>
<sequence>MIKIAPSILAADFAKLGEEVLEVEKAGADWIHVDVMDGHFVPNISFGAIVLNAIRPLTKLPMDVHLMIENPDLYIEEFAKAGADYITVHVEACPHLHRTIQLIRSFGVKPGVVLNPHTPIETIQHILEDIDLVLFMTVNPGFGGQKFIHSVVPKVKQLSDIIKEKELSIEIEIDGGINEETIVACAEAGATVFVAGSAIYSKKDRTQALQAIRKAGEEAIS</sequence>
<dbReference type="InterPro" id="IPR011060">
    <property type="entry name" value="RibuloseP-bd_barrel"/>
</dbReference>
<comment type="pathway">
    <text evidence="10">Carbohydrate degradation.</text>
</comment>
<dbReference type="Gene3D" id="3.20.20.70">
    <property type="entry name" value="Aldolase class I"/>
    <property type="match status" value="1"/>
</dbReference>
<feature type="active site" description="Proton acceptor" evidence="10 12">
    <location>
        <position position="34"/>
    </location>
</feature>
<dbReference type="HAMAP" id="MF_02227">
    <property type="entry name" value="RPE"/>
    <property type="match status" value="1"/>
</dbReference>
<comment type="catalytic activity">
    <reaction evidence="1 10 11">
        <text>D-ribulose 5-phosphate = D-xylulose 5-phosphate</text>
        <dbReference type="Rhea" id="RHEA:13677"/>
        <dbReference type="ChEBI" id="CHEBI:57737"/>
        <dbReference type="ChEBI" id="CHEBI:58121"/>
        <dbReference type="EC" id="5.1.3.1"/>
    </reaction>
</comment>
<dbReference type="InterPro" id="IPR000056">
    <property type="entry name" value="Ribul_P_3_epim-like"/>
</dbReference>
<feature type="binding site" evidence="10">
    <location>
        <begin position="174"/>
        <end position="176"/>
    </location>
    <ligand>
        <name>substrate</name>
    </ligand>
</feature>
<reference evidence="15" key="1">
    <citation type="submission" date="2016-10" db="EMBL/GenBank/DDBJ databases">
        <authorList>
            <person name="See-Too W.S."/>
        </authorList>
    </citation>
    <scope>NUCLEOTIDE SEQUENCE</scope>
    <source>
        <strain evidence="15">DSM 22276</strain>
    </source>
</reference>
<keyword evidence="13" id="KW-0464">Manganese</keyword>
<evidence type="ECO:0000256" key="2">
    <source>
        <dbReference type="ARBA" id="ARBA00001936"/>
    </source>
</evidence>
<dbReference type="SUPFAM" id="SSF51366">
    <property type="entry name" value="Ribulose-phoshate binding barrel"/>
    <property type="match status" value="1"/>
</dbReference>
<dbReference type="EC" id="5.1.3.1" evidence="7 10"/>
<feature type="binding site" evidence="10 14">
    <location>
        <begin position="141"/>
        <end position="144"/>
    </location>
    <ligand>
        <name>substrate</name>
    </ligand>
</feature>
<dbReference type="FunFam" id="3.20.20.70:FF:000004">
    <property type="entry name" value="Ribulose-phosphate 3-epimerase"/>
    <property type="match status" value="1"/>
</dbReference>
<feature type="binding site" evidence="10 13">
    <location>
        <position position="65"/>
    </location>
    <ligand>
        <name>a divalent metal cation</name>
        <dbReference type="ChEBI" id="CHEBI:60240"/>
    </ligand>
</feature>
<dbReference type="AlphaFoldDB" id="A0A1C7EFW8"/>
<evidence type="ECO:0000256" key="4">
    <source>
        <dbReference type="ARBA" id="ARBA00001947"/>
    </source>
</evidence>
<evidence type="ECO:0000256" key="10">
    <source>
        <dbReference type="HAMAP-Rule" id="MF_02227"/>
    </source>
</evidence>
<comment type="cofactor">
    <cofactor evidence="2">
        <name>Mn(2+)</name>
        <dbReference type="ChEBI" id="CHEBI:29035"/>
    </cofactor>
</comment>
<dbReference type="InterPro" id="IPR013785">
    <property type="entry name" value="Aldolase_TIM"/>
</dbReference>
<evidence type="ECO:0000256" key="9">
    <source>
        <dbReference type="ARBA" id="ARBA00023235"/>
    </source>
</evidence>
<dbReference type="PANTHER" id="PTHR11749">
    <property type="entry name" value="RIBULOSE-5-PHOSPHATE-3-EPIMERASE"/>
    <property type="match status" value="1"/>
</dbReference>
<dbReference type="GO" id="GO:0005737">
    <property type="term" value="C:cytoplasm"/>
    <property type="evidence" value="ECO:0007669"/>
    <property type="project" value="UniProtKB-ARBA"/>
</dbReference>
<evidence type="ECO:0000256" key="5">
    <source>
        <dbReference type="ARBA" id="ARBA00001954"/>
    </source>
</evidence>
<dbReference type="OrthoDB" id="1645589at2"/>
<feature type="binding site" evidence="10 14">
    <location>
        <begin position="196"/>
        <end position="197"/>
    </location>
    <ligand>
        <name>substrate</name>
    </ligand>
</feature>
<feature type="binding site" evidence="14">
    <location>
        <position position="176"/>
    </location>
    <ligand>
        <name>substrate</name>
    </ligand>
</feature>
<evidence type="ECO:0000313" key="16">
    <source>
        <dbReference type="Proteomes" id="UP000092495"/>
    </source>
</evidence>
<evidence type="ECO:0000256" key="12">
    <source>
        <dbReference type="PIRSR" id="PIRSR001461-1"/>
    </source>
</evidence>
<dbReference type="Pfam" id="PF00834">
    <property type="entry name" value="Ribul_P_3_epim"/>
    <property type="match status" value="1"/>
</dbReference>
<dbReference type="NCBIfam" id="TIGR01163">
    <property type="entry name" value="rpe"/>
    <property type="match status" value="1"/>
</dbReference>
<evidence type="ECO:0000256" key="7">
    <source>
        <dbReference type="ARBA" id="ARBA00013188"/>
    </source>
</evidence>
<evidence type="ECO:0000256" key="3">
    <source>
        <dbReference type="ARBA" id="ARBA00001941"/>
    </source>
</evidence>
<feature type="binding site" evidence="10 14">
    <location>
        <position position="7"/>
    </location>
    <ligand>
        <name>substrate</name>
    </ligand>
</feature>
<evidence type="ECO:0000313" key="15">
    <source>
        <dbReference type="EMBL" id="ANU22864.1"/>
    </source>
</evidence>
<dbReference type="GO" id="GO:0004750">
    <property type="term" value="F:D-ribulose-phosphate 3-epimerase activity"/>
    <property type="evidence" value="ECO:0007669"/>
    <property type="project" value="UniProtKB-UniRule"/>
</dbReference>
<organism evidence="15 16">
    <name type="scientific">Planococcus donghaensis</name>
    <dbReference type="NCBI Taxonomy" id="414778"/>
    <lineage>
        <taxon>Bacteria</taxon>
        <taxon>Bacillati</taxon>
        <taxon>Bacillota</taxon>
        <taxon>Bacilli</taxon>
        <taxon>Bacillales</taxon>
        <taxon>Caryophanaceae</taxon>
        <taxon>Planococcus</taxon>
    </lineage>
</organism>
<comment type="cofactor">
    <cofactor evidence="5">
        <name>Fe(2+)</name>
        <dbReference type="ChEBI" id="CHEBI:29033"/>
    </cofactor>
</comment>
<feature type="active site" description="Proton donor" evidence="10 12">
    <location>
        <position position="174"/>
    </location>
</feature>
<comment type="cofactor">
    <cofactor evidence="10 13">
        <name>a divalent metal cation</name>
        <dbReference type="ChEBI" id="CHEBI:60240"/>
    </cofactor>
    <text evidence="10 13">Binds 1 divalent metal cation per subunit.</text>
</comment>
<dbReference type="PROSITE" id="PS01085">
    <property type="entry name" value="RIBUL_P_3_EPIMER_1"/>
    <property type="match status" value="1"/>
</dbReference>
<dbReference type="GO" id="GO:0019323">
    <property type="term" value="P:pentose catabolic process"/>
    <property type="evidence" value="ECO:0007669"/>
    <property type="project" value="UniProtKB-UniRule"/>
</dbReference>
<evidence type="ECO:0000256" key="8">
    <source>
        <dbReference type="ARBA" id="ARBA00022723"/>
    </source>
</evidence>
<evidence type="ECO:0000256" key="1">
    <source>
        <dbReference type="ARBA" id="ARBA00001782"/>
    </source>
</evidence>
<accession>A0A1C7EFW8</accession>
<feature type="binding site" evidence="10 13">
    <location>
        <position position="32"/>
    </location>
    <ligand>
        <name>a divalent metal cation</name>
        <dbReference type="ChEBI" id="CHEBI:60240"/>
    </ligand>
</feature>
<keyword evidence="13" id="KW-0170">Cobalt</keyword>
<feature type="binding site" evidence="10 14">
    <location>
        <position position="65"/>
    </location>
    <ligand>
        <name>substrate</name>
    </ligand>
</feature>
<dbReference type="Proteomes" id="UP000092495">
    <property type="component" value="Chromosome"/>
</dbReference>
<keyword evidence="9 10" id="KW-0413">Isomerase</keyword>
<protein>
    <recommendedName>
        <fullName evidence="7 10">Ribulose-phosphate 3-epimerase</fullName>
        <ecNumber evidence="7 10">5.1.3.1</ecNumber>
    </recommendedName>
</protein>
<comment type="similarity">
    <text evidence="6 10 11">Belongs to the ribulose-phosphate 3-epimerase family.</text>
</comment>
<keyword evidence="16" id="KW-1185">Reference proteome</keyword>
<comment type="cofactor">
    <cofactor evidence="4">
        <name>Zn(2+)</name>
        <dbReference type="ChEBI" id="CHEBI:29105"/>
    </cofactor>
</comment>
<dbReference type="GO" id="GO:0006098">
    <property type="term" value="P:pentose-phosphate shunt"/>
    <property type="evidence" value="ECO:0007669"/>
    <property type="project" value="UniProtKB-UniRule"/>
</dbReference>
<feature type="binding site" evidence="10 13">
    <location>
        <position position="174"/>
    </location>
    <ligand>
        <name>a divalent metal cation</name>
        <dbReference type="ChEBI" id="CHEBI:60240"/>
    </ligand>
</feature>
<dbReference type="EMBL" id="CP016543">
    <property type="protein sequence ID" value="ANU22864.1"/>
    <property type="molecule type" value="Genomic_DNA"/>
</dbReference>
<proteinExistence type="inferred from homology"/>
<dbReference type="PIRSF" id="PIRSF001461">
    <property type="entry name" value="RPE"/>
    <property type="match status" value="1"/>
</dbReference>
<evidence type="ECO:0000256" key="14">
    <source>
        <dbReference type="PIRSR" id="PIRSR001461-3"/>
    </source>
</evidence>
<dbReference type="CDD" id="cd00429">
    <property type="entry name" value="RPE"/>
    <property type="match status" value="1"/>
</dbReference>
<evidence type="ECO:0000256" key="13">
    <source>
        <dbReference type="PIRSR" id="PIRSR001461-2"/>
    </source>
</evidence>
<comment type="function">
    <text evidence="10">Catalyzes the reversible epimerization of D-ribulose 5-phosphate to D-xylulose 5-phosphate.</text>
</comment>
<dbReference type="NCBIfam" id="NF004076">
    <property type="entry name" value="PRK05581.1-4"/>
    <property type="match status" value="1"/>
</dbReference>
<keyword evidence="10 11" id="KW-0119">Carbohydrate metabolism</keyword>